<evidence type="ECO:0008006" key="3">
    <source>
        <dbReference type="Google" id="ProtNLM"/>
    </source>
</evidence>
<dbReference type="Pfam" id="PF09391">
    <property type="entry name" value="DUF2000"/>
    <property type="match status" value="1"/>
</dbReference>
<dbReference type="InterPro" id="IPR023476">
    <property type="entry name" value="Pep_tRNA_hydro_II_dom_sf"/>
</dbReference>
<evidence type="ECO:0000313" key="2">
    <source>
        <dbReference type="Proteomes" id="UP000198282"/>
    </source>
</evidence>
<reference evidence="1 2" key="1">
    <citation type="submission" date="2017-06" db="EMBL/GenBank/DDBJ databases">
        <authorList>
            <person name="Kim H.J."/>
            <person name="Triplett B.A."/>
        </authorList>
    </citation>
    <scope>NUCLEOTIDE SEQUENCE [LARGE SCALE GENOMIC DNA]</scope>
    <source>
        <strain evidence="1 2">CGMCC 4.2132</strain>
    </source>
</reference>
<dbReference type="Gene3D" id="3.40.1490.10">
    <property type="entry name" value="Bit1"/>
    <property type="match status" value="1"/>
</dbReference>
<dbReference type="InterPro" id="IPR017021">
    <property type="entry name" value="UCP033763"/>
</dbReference>
<sequence length="160" mass="16530">MSDKQSAPAVGYAPEEIQTGESTRAAKLKWVVVVDEALPAGRGVNAAVCVASATAVAVPGLLGPDAKDAEGAAHPGLPWAGCSILAASAEQLAAIRARAAEAGDVFVADMPSLAQSTRVYDEYLDRMAASGPDEIAYYALSLVGPRNRIDKLVRKLSLLP</sequence>
<dbReference type="RefSeq" id="WP_218825295.1">
    <property type="nucleotide sequence ID" value="NZ_FZOD01000010.1"/>
</dbReference>
<dbReference type="Proteomes" id="UP000198282">
    <property type="component" value="Unassembled WGS sequence"/>
</dbReference>
<dbReference type="AlphaFoldDB" id="A0A239F017"/>
<name>A0A239F017_9ACTN</name>
<keyword evidence="2" id="KW-1185">Reference proteome</keyword>
<dbReference type="EMBL" id="FZOD01000010">
    <property type="protein sequence ID" value="SNS49502.1"/>
    <property type="molecule type" value="Genomic_DNA"/>
</dbReference>
<evidence type="ECO:0000313" key="1">
    <source>
        <dbReference type="EMBL" id="SNS49502.1"/>
    </source>
</evidence>
<gene>
    <name evidence="1" type="ORF">SAMN05216276_1010124</name>
</gene>
<protein>
    <recommendedName>
        <fullName evidence="3">DUF2000 domain-containing protein</fullName>
    </recommendedName>
</protein>
<organism evidence="1 2">
    <name type="scientific">Streptosporangium subroseum</name>
    <dbReference type="NCBI Taxonomy" id="106412"/>
    <lineage>
        <taxon>Bacteria</taxon>
        <taxon>Bacillati</taxon>
        <taxon>Actinomycetota</taxon>
        <taxon>Actinomycetes</taxon>
        <taxon>Streptosporangiales</taxon>
        <taxon>Streptosporangiaceae</taxon>
        <taxon>Streptosporangium</taxon>
    </lineage>
</organism>
<proteinExistence type="predicted"/>
<dbReference type="PIRSF" id="PIRSF033736">
    <property type="entry name" value="UCP033763"/>
    <property type="match status" value="1"/>
</dbReference>
<dbReference type="SUPFAM" id="SSF102462">
    <property type="entry name" value="Peptidyl-tRNA hydrolase II"/>
    <property type="match status" value="1"/>
</dbReference>
<dbReference type="InterPro" id="IPR018988">
    <property type="entry name" value="DUF2000"/>
</dbReference>
<accession>A0A239F017</accession>